<dbReference type="AlphaFoldDB" id="D2QXA3"/>
<dbReference type="KEGG" id="psl:Psta_3279"/>
<dbReference type="Proteomes" id="UP000001887">
    <property type="component" value="Chromosome"/>
</dbReference>
<dbReference type="GO" id="GO:0051144">
    <property type="term" value="P:1,2-propanediol catabolic process"/>
    <property type="evidence" value="ECO:0007669"/>
    <property type="project" value="UniProtKB-UniPathway"/>
</dbReference>
<dbReference type="PANTHER" id="PTHR39453:SF1">
    <property type="entry name" value="PHOSPHATE PROPANOYLTRANSFERASE"/>
    <property type="match status" value="1"/>
</dbReference>
<comment type="catalytic activity">
    <reaction evidence="11">
        <text>propanoyl-CoA + phosphate = propanoyl phosphate + CoA</text>
        <dbReference type="Rhea" id="RHEA:28046"/>
        <dbReference type="ChEBI" id="CHEBI:43474"/>
        <dbReference type="ChEBI" id="CHEBI:57287"/>
        <dbReference type="ChEBI" id="CHEBI:57392"/>
        <dbReference type="ChEBI" id="CHEBI:58933"/>
        <dbReference type="EC" id="2.3.1.222"/>
    </reaction>
</comment>
<keyword evidence="5 11" id="KW-0808">Transferase</keyword>
<sequence length="235" mass="25620">MSNLATLDRDTVERIVRQIVLGATAVPSAKAEAPRTPKLIVSISARHCHLTDEHVEVLFGPGHKLTPDKNLYQDGFYAAAETVMVVGPRRRMLPTVRVLGPTRPFSQVELAFTDSISLGIDAPVRHSGNIKGTPGCVLVGPKGVVELTEGVIRAARHVHMNQEDAAFYGVKNGDFMKLRVESPQCSVVFEDLLVRADNTSKLEVHIDTDEGNACYLDSATKVELLPQTEGCKCKH</sequence>
<evidence type="ECO:0000256" key="6">
    <source>
        <dbReference type="ARBA" id="ARBA00022723"/>
    </source>
</evidence>
<dbReference type="STRING" id="530564.Psta_3279"/>
<evidence type="ECO:0000313" key="12">
    <source>
        <dbReference type="EMBL" id="ADB17943.1"/>
    </source>
</evidence>
<organism evidence="12 13">
    <name type="scientific">Pirellula staleyi (strain ATCC 27377 / DSM 6068 / ICPB 4128)</name>
    <name type="common">Pirella staleyi</name>
    <dbReference type="NCBI Taxonomy" id="530564"/>
    <lineage>
        <taxon>Bacteria</taxon>
        <taxon>Pseudomonadati</taxon>
        <taxon>Planctomycetota</taxon>
        <taxon>Planctomycetia</taxon>
        <taxon>Pirellulales</taxon>
        <taxon>Pirellulaceae</taxon>
        <taxon>Pirellula</taxon>
    </lineage>
</organism>
<dbReference type="GO" id="GO:0031469">
    <property type="term" value="C:bacterial microcompartment"/>
    <property type="evidence" value="ECO:0007669"/>
    <property type="project" value="UniProtKB-SubCell"/>
</dbReference>
<comment type="cofactor">
    <cofactor evidence="1">
        <name>Zn(2+)</name>
        <dbReference type="ChEBI" id="CHEBI:29105"/>
    </cofactor>
</comment>
<dbReference type="eggNOG" id="COG4869">
    <property type="taxonomic scope" value="Bacteria"/>
</dbReference>
<keyword evidence="8 11" id="KW-0012">Acyltransferase</keyword>
<name>D2QXA3_PIRSD</name>
<dbReference type="PIRSF" id="PIRSF010130">
    <property type="entry name" value="PduL"/>
    <property type="match status" value="1"/>
</dbReference>
<dbReference type="OrthoDB" id="9784365at2"/>
<evidence type="ECO:0000256" key="1">
    <source>
        <dbReference type="ARBA" id="ARBA00001947"/>
    </source>
</evidence>
<dbReference type="EC" id="2.3.1.222" evidence="3 11"/>
<dbReference type="UniPathway" id="UPA00621"/>
<evidence type="ECO:0000256" key="5">
    <source>
        <dbReference type="ARBA" id="ARBA00022679"/>
    </source>
</evidence>
<evidence type="ECO:0000256" key="3">
    <source>
        <dbReference type="ARBA" id="ARBA00012206"/>
    </source>
</evidence>
<dbReference type="GO" id="GO:0016747">
    <property type="term" value="F:acyltransferase activity, transferring groups other than amino-acyl groups"/>
    <property type="evidence" value="ECO:0007669"/>
    <property type="project" value="InterPro"/>
</dbReference>
<evidence type="ECO:0000256" key="7">
    <source>
        <dbReference type="ARBA" id="ARBA00022833"/>
    </source>
</evidence>
<dbReference type="InterPro" id="IPR008300">
    <property type="entry name" value="PTAC"/>
</dbReference>
<evidence type="ECO:0000313" key="13">
    <source>
        <dbReference type="Proteomes" id="UP000001887"/>
    </source>
</evidence>
<dbReference type="HOGENOM" id="CLU_080676_0_1_0"/>
<comment type="function">
    <text evidence="11">Involved in 1,2-propanediol (1,2-PD) degradation by catalyzing the conversion of propanoyl-CoA to propanoyl-phosphate.</text>
</comment>
<keyword evidence="6" id="KW-0479">Metal-binding</keyword>
<reference evidence="12 13" key="1">
    <citation type="journal article" date="2009" name="Stand. Genomic Sci.">
        <title>Complete genome sequence of Pirellula staleyi type strain (ATCC 27377).</title>
        <authorList>
            <person name="Clum A."/>
            <person name="Tindall B.J."/>
            <person name="Sikorski J."/>
            <person name="Ivanova N."/>
            <person name="Mavrommatis K."/>
            <person name="Lucas S."/>
            <person name="Glavina del Rio T."/>
            <person name="Nolan M."/>
            <person name="Chen F."/>
            <person name="Tice H."/>
            <person name="Pitluck S."/>
            <person name="Cheng J.F."/>
            <person name="Chertkov O."/>
            <person name="Brettin T."/>
            <person name="Han C."/>
            <person name="Detter J.C."/>
            <person name="Kuske C."/>
            <person name="Bruce D."/>
            <person name="Goodwin L."/>
            <person name="Ovchinikova G."/>
            <person name="Pati A."/>
            <person name="Mikhailova N."/>
            <person name="Chen A."/>
            <person name="Palaniappan K."/>
            <person name="Land M."/>
            <person name="Hauser L."/>
            <person name="Chang Y.J."/>
            <person name="Jeffries C.D."/>
            <person name="Chain P."/>
            <person name="Rohde M."/>
            <person name="Goker M."/>
            <person name="Bristow J."/>
            <person name="Eisen J.A."/>
            <person name="Markowitz V."/>
            <person name="Hugenholtz P."/>
            <person name="Kyrpides N.C."/>
            <person name="Klenk H.P."/>
            <person name="Lapidus A."/>
        </authorList>
    </citation>
    <scope>NUCLEOTIDE SEQUENCE [LARGE SCALE GENOMIC DNA]</scope>
    <source>
        <strain evidence="13">ATCC 27377 / DSM 6068 / ICPB 4128</strain>
    </source>
</reference>
<comment type="pathway">
    <text evidence="11">Polyol metabolism; 1,2-propanediol degradation.</text>
</comment>
<evidence type="ECO:0000256" key="9">
    <source>
        <dbReference type="ARBA" id="ARBA00024322"/>
    </source>
</evidence>
<keyword evidence="13" id="KW-1185">Reference proteome</keyword>
<keyword evidence="7" id="KW-0862">Zinc</keyword>
<proteinExistence type="inferred from homology"/>
<gene>
    <name evidence="12" type="ordered locus">Psta_3279</name>
</gene>
<evidence type="ECO:0000256" key="10">
    <source>
        <dbReference type="ARBA" id="ARBA00024446"/>
    </source>
</evidence>
<dbReference type="EMBL" id="CP001848">
    <property type="protein sequence ID" value="ADB17943.1"/>
    <property type="molecule type" value="Genomic_DNA"/>
</dbReference>
<comment type="similarity">
    <text evidence="2 11">Belongs to the PduL family.</text>
</comment>
<comment type="subcellular location">
    <subcellularLocation>
        <location evidence="9">Bacterial microcompartment</location>
    </subcellularLocation>
</comment>
<keyword evidence="10" id="KW-1283">Bacterial microcompartment</keyword>
<protein>
    <recommendedName>
        <fullName evidence="4 11">Phosphate propanoyltransferase</fullName>
        <ecNumber evidence="3 11">2.3.1.222</ecNumber>
    </recommendedName>
</protein>
<dbReference type="PANTHER" id="PTHR39453">
    <property type="entry name" value="PHOSPHATE PROPANOYLTRANSFERASE"/>
    <property type="match status" value="1"/>
</dbReference>
<dbReference type="GO" id="GO:0046872">
    <property type="term" value="F:metal ion binding"/>
    <property type="evidence" value="ECO:0007669"/>
    <property type="project" value="UniProtKB-KW"/>
</dbReference>
<evidence type="ECO:0000256" key="8">
    <source>
        <dbReference type="ARBA" id="ARBA00023315"/>
    </source>
</evidence>
<evidence type="ECO:0000256" key="4">
    <source>
        <dbReference type="ARBA" id="ARBA00020837"/>
    </source>
</evidence>
<evidence type="ECO:0000256" key="2">
    <source>
        <dbReference type="ARBA" id="ARBA00007342"/>
    </source>
</evidence>
<dbReference type="Pfam" id="PF06130">
    <property type="entry name" value="PTAC"/>
    <property type="match status" value="1"/>
</dbReference>
<accession>D2QXA3</accession>
<dbReference type="NCBIfam" id="NF011652">
    <property type="entry name" value="PRK15070.1"/>
    <property type="match status" value="1"/>
</dbReference>
<evidence type="ECO:0000256" key="11">
    <source>
        <dbReference type="PIRNR" id="PIRNR010130"/>
    </source>
</evidence>